<dbReference type="Pfam" id="PF01425">
    <property type="entry name" value="Amidase"/>
    <property type="match status" value="1"/>
</dbReference>
<comment type="catalytic activity">
    <reaction evidence="10">
        <text>N-(9Z-octadecenoyl) ethanolamine + H2O = ethanolamine + (9Z)-octadecenoate</text>
        <dbReference type="Rhea" id="RHEA:45060"/>
        <dbReference type="ChEBI" id="CHEBI:15377"/>
        <dbReference type="ChEBI" id="CHEBI:30823"/>
        <dbReference type="ChEBI" id="CHEBI:57603"/>
        <dbReference type="ChEBI" id="CHEBI:71466"/>
    </reaction>
    <physiologicalReaction direction="left-to-right" evidence="10">
        <dbReference type="Rhea" id="RHEA:45061"/>
    </physiologicalReaction>
</comment>
<evidence type="ECO:0000256" key="18">
    <source>
        <dbReference type="ARBA" id="ARBA00051311"/>
    </source>
</evidence>
<keyword evidence="5 41" id="KW-0378">Hydrolase</keyword>
<keyword evidence="6" id="KW-0442">Lipid degradation</keyword>
<evidence type="ECO:0000256" key="37">
    <source>
        <dbReference type="ARBA" id="ARBA00077216"/>
    </source>
</evidence>
<reference evidence="41 42" key="1">
    <citation type="journal article" date="2024" name="Proc. Natl. Acad. Sci. U.S.A.">
        <title>The genetic regulatory architecture and epigenomic basis for age-related changes in rattlesnake venom.</title>
        <authorList>
            <person name="Hogan M.P."/>
            <person name="Holding M.L."/>
            <person name="Nystrom G.S."/>
            <person name="Colston T.J."/>
            <person name="Bartlett D.A."/>
            <person name="Mason A.J."/>
            <person name="Ellsworth S.A."/>
            <person name="Rautsaw R.M."/>
            <person name="Lawrence K.C."/>
            <person name="Strickland J.L."/>
            <person name="He B."/>
            <person name="Fraser P."/>
            <person name="Margres M.J."/>
            <person name="Gilbert D.M."/>
            <person name="Gibbs H.L."/>
            <person name="Parkinson C.L."/>
            <person name="Rokyta D.R."/>
        </authorList>
    </citation>
    <scope>NUCLEOTIDE SEQUENCE [LARGE SCALE GENOMIC DNA]</scope>
    <source>
        <strain evidence="41">DRR0105</strain>
    </source>
</reference>
<dbReference type="InterPro" id="IPR023631">
    <property type="entry name" value="Amidase_dom"/>
</dbReference>
<evidence type="ECO:0000256" key="7">
    <source>
        <dbReference type="ARBA" id="ARBA00023098"/>
    </source>
</evidence>
<comment type="catalytic activity">
    <reaction evidence="32">
        <text>(8Z,11Z,14Z)-eicosatrienamide + H2O = (8Z,11Z,14Z)-eicosatrienoate + NH4(+)</text>
        <dbReference type="Rhea" id="RHEA:62996"/>
        <dbReference type="ChEBI" id="CHEBI:15377"/>
        <dbReference type="ChEBI" id="CHEBI:28938"/>
        <dbReference type="ChEBI" id="CHEBI:71589"/>
        <dbReference type="ChEBI" id="CHEBI:146163"/>
    </reaction>
    <physiologicalReaction direction="left-to-right" evidence="32">
        <dbReference type="Rhea" id="RHEA:62997"/>
    </physiologicalReaction>
</comment>
<evidence type="ECO:0000256" key="29">
    <source>
        <dbReference type="ARBA" id="ARBA00052634"/>
    </source>
</evidence>
<dbReference type="FunFam" id="3.90.1300.10:FF:000001">
    <property type="entry name" value="Fatty-acid amide hydrolase 1"/>
    <property type="match status" value="1"/>
</dbReference>
<keyword evidence="7" id="KW-0443">Lipid metabolism</keyword>
<evidence type="ECO:0000259" key="40">
    <source>
        <dbReference type="Pfam" id="PF01425"/>
    </source>
</evidence>
<comment type="catalytic activity">
    <reaction evidence="17">
        <text>(5Z,8Z,11Z,14Z)-eicosatetraenamide + H2O = (5Z,8Z,11Z,14Z)-eicosatetraenoate + NH4(+)</text>
        <dbReference type="Rhea" id="RHEA:63016"/>
        <dbReference type="ChEBI" id="CHEBI:15377"/>
        <dbReference type="ChEBI" id="CHEBI:28938"/>
        <dbReference type="ChEBI" id="CHEBI:32395"/>
        <dbReference type="ChEBI" id="CHEBI:137830"/>
    </reaction>
    <physiologicalReaction direction="left-to-right" evidence="17">
        <dbReference type="Rhea" id="RHEA:63017"/>
    </physiologicalReaction>
</comment>
<gene>
    <name evidence="41" type="ORF">NXF25_009118</name>
</gene>
<comment type="catalytic activity">
    <reaction evidence="30">
        <text>N-(5Z,8Z,11Z,14Z)-eicosatetraenoyl-glycine + H2O = (5Z,8Z,11Z,14Z)-eicosatetraenoate + glycine</text>
        <dbReference type="Rhea" id="RHEA:64108"/>
        <dbReference type="ChEBI" id="CHEBI:15377"/>
        <dbReference type="ChEBI" id="CHEBI:32395"/>
        <dbReference type="ChEBI" id="CHEBI:57305"/>
        <dbReference type="ChEBI" id="CHEBI:59002"/>
    </reaction>
    <physiologicalReaction direction="left-to-right" evidence="30">
        <dbReference type="Rhea" id="RHEA:64109"/>
    </physiologicalReaction>
</comment>
<evidence type="ECO:0000256" key="17">
    <source>
        <dbReference type="ARBA" id="ARBA00051200"/>
    </source>
</evidence>
<comment type="caution">
    <text evidence="41">The sequence shown here is derived from an EMBL/GenBank/DDBJ whole genome shotgun (WGS) entry which is preliminary data.</text>
</comment>
<evidence type="ECO:0000256" key="39">
    <source>
        <dbReference type="SAM" id="Phobius"/>
    </source>
</evidence>
<evidence type="ECO:0000256" key="20">
    <source>
        <dbReference type="ARBA" id="ARBA00051454"/>
    </source>
</evidence>
<comment type="catalytic activity">
    <reaction evidence="9">
        <text>2-(5Z,8Z,11Z,14Z-eicosatetraenoyl)-glycerol + H2O = glycerol + (5Z,8Z,11Z,14Z)-eicosatetraenoate + H(+)</text>
        <dbReference type="Rhea" id="RHEA:26132"/>
        <dbReference type="ChEBI" id="CHEBI:15377"/>
        <dbReference type="ChEBI" id="CHEBI:15378"/>
        <dbReference type="ChEBI" id="CHEBI:17754"/>
        <dbReference type="ChEBI" id="CHEBI:32395"/>
        <dbReference type="ChEBI" id="CHEBI:52392"/>
    </reaction>
    <physiologicalReaction direction="left-to-right" evidence="9">
        <dbReference type="Rhea" id="RHEA:26133"/>
    </physiologicalReaction>
</comment>
<keyword evidence="39" id="KW-1133">Transmembrane helix</keyword>
<dbReference type="InterPro" id="IPR052096">
    <property type="entry name" value="Endocannabinoid_amidase"/>
</dbReference>
<keyword evidence="39" id="KW-0472">Membrane</keyword>
<evidence type="ECO:0000256" key="12">
    <source>
        <dbReference type="ARBA" id="ARBA00050294"/>
    </source>
</evidence>
<comment type="catalytic activity">
    <reaction evidence="12">
        <text>N-(5Z,8Z,11Z,14Z-eicosatetraenoyl)-L-serine + H2O = (5Z,8Z,11Z,14Z)-eicosatetraenoate + L-serine</text>
        <dbReference type="Rhea" id="RHEA:64116"/>
        <dbReference type="ChEBI" id="CHEBI:15377"/>
        <dbReference type="ChEBI" id="CHEBI:32395"/>
        <dbReference type="ChEBI" id="CHEBI:33384"/>
        <dbReference type="ChEBI" id="CHEBI:149697"/>
    </reaction>
    <physiologicalReaction direction="left-to-right" evidence="12">
        <dbReference type="Rhea" id="RHEA:64117"/>
    </physiologicalReaction>
</comment>
<comment type="catalytic activity">
    <reaction evidence="18">
        <text>(11Z)-eicosenamide + H2O = (11Z)-eicosenoate + NH4(+)</text>
        <dbReference type="Rhea" id="RHEA:63120"/>
        <dbReference type="ChEBI" id="CHEBI:15377"/>
        <dbReference type="ChEBI" id="CHEBI:28938"/>
        <dbReference type="ChEBI" id="CHEBI:32426"/>
        <dbReference type="ChEBI" id="CHEBI:146167"/>
    </reaction>
    <physiologicalReaction direction="left-to-right" evidence="18">
        <dbReference type="Rhea" id="RHEA:63121"/>
    </physiologicalReaction>
</comment>
<evidence type="ECO:0000256" key="21">
    <source>
        <dbReference type="ARBA" id="ARBA00051492"/>
    </source>
</evidence>
<comment type="catalytic activity">
    <reaction evidence="11">
        <text>N-(5Z,8Z,11Z,14Z-eicosatetraenoyl)-ethanolamine + H2O = ethanolamine + (5Z,8Z,11Z,14Z)-eicosatetraenoate</text>
        <dbReference type="Rhea" id="RHEA:26136"/>
        <dbReference type="ChEBI" id="CHEBI:2700"/>
        <dbReference type="ChEBI" id="CHEBI:15377"/>
        <dbReference type="ChEBI" id="CHEBI:32395"/>
        <dbReference type="ChEBI" id="CHEBI:57603"/>
        <dbReference type="EC" id="3.5.1.99"/>
    </reaction>
    <physiologicalReaction direction="left-to-right" evidence="11">
        <dbReference type="Rhea" id="RHEA:26137"/>
    </physiologicalReaction>
</comment>
<keyword evidence="42" id="KW-1185">Reference proteome</keyword>
<dbReference type="InterPro" id="IPR036928">
    <property type="entry name" value="AS_sf"/>
</dbReference>
<evidence type="ECO:0000256" key="13">
    <source>
        <dbReference type="ARBA" id="ARBA00050403"/>
    </source>
</evidence>
<dbReference type="Proteomes" id="UP001474421">
    <property type="component" value="Unassembled WGS sequence"/>
</dbReference>
<evidence type="ECO:0000256" key="28">
    <source>
        <dbReference type="ARBA" id="ARBA00052514"/>
    </source>
</evidence>
<comment type="catalytic activity">
    <reaction evidence="14">
        <text>1-O-methyl-(5Z,8Z,11Z,14Z)-eicosatetraenoate + H2O = methanol + (5Z,8Z,11Z,14Z)-eicosatetraenoate + H(+)</text>
        <dbReference type="Rhea" id="RHEA:63052"/>
        <dbReference type="ChEBI" id="CHEBI:15377"/>
        <dbReference type="ChEBI" id="CHEBI:15378"/>
        <dbReference type="ChEBI" id="CHEBI:17790"/>
        <dbReference type="ChEBI" id="CHEBI:32395"/>
        <dbReference type="ChEBI" id="CHEBI:78033"/>
    </reaction>
    <physiologicalReaction direction="left-to-right" evidence="14">
        <dbReference type="Rhea" id="RHEA:63053"/>
    </physiologicalReaction>
</comment>
<evidence type="ECO:0000256" key="3">
    <source>
        <dbReference type="ARBA" id="ARBA00012112"/>
    </source>
</evidence>
<name>A0AAW1BR94_CROAD</name>
<comment type="catalytic activity">
    <reaction evidence="25">
        <text>(9Z,12Z)-octadecadienamide + H2O = (9Z,12Z)-octadecadienoate + NH4(+)</text>
        <dbReference type="Rhea" id="RHEA:63020"/>
        <dbReference type="ChEBI" id="CHEBI:15377"/>
        <dbReference type="ChEBI" id="CHEBI:28938"/>
        <dbReference type="ChEBI" id="CHEBI:30245"/>
        <dbReference type="ChEBI" id="CHEBI:82984"/>
    </reaction>
    <physiologicalReaction direction="left-to-right" evidence="25">
        <dbReference type="Rhea" id="RHEA:63021"/>
    </physiologicalReaction>
</comment>
<comment type="catalytic activity">
    <reaction evidence="1">
        <text>(9Z)-octadecenamide + H2O = (9Z)-octadecenoate + NH4(+)</text>
        <dbReference type="Rhea" id="RHEA:26506"/>
        <dbReference type="ChEBI" id="CHEBI:15377"/>
        <dbReference type="ChEBI" id="CHEBI:28938"/>
        <dbReference type="ChEBI" id="CHEBI:30823"/>
        <dbReference type="ChEBI" id="CHEBI:116314"/>
        <dbReference type="EC" id="3.5.1.99"/>
    </reaction>
    <physiologicalReaction direction="left-to-right" evidence="1">
        <dbReference type="Rhea" id="RHEA:26507"/>
    </physiologicalReaction>
</comment>
<evidence type="ECO:0000256" key="10">
    <source>
        <dbReference type="ARBA" id="ARBA00048052"/>
    </source>
</evidence>
<evidence type="ECO:0000256" key="1">
    <source>
        <dbReference type="ARBA" id="ARBA00000208"/>
    </source>
</evidence>
<evidence type="ECO:0000256" key="31">
    <source>
        <dbReference type="ARBA" id="ARBA00052818"/>
    </source>
</evidence>
<dbReference type="Gene3D" id="3.90.1300.10">
    <property type="entry name" value="Amidase signature (AS) domain"/>
    <property type="match status" value="1"/>
</dbReference>
<evidence type="ECO:0000256" key="15">
    <source>
        <dbReference type="ARBA" id="ARBA00050766"/>
    </source>
</evidence>
<evidence type="ECO:0000256" key="5">
    <source>
        <dbReference type="ARBA" id="ARBA00022801"/>
    </source>
</evidence>
<evidence type="ECO:0000256" key="9">
    <source>
        <dbReference type="ARBA" id="ARBA00047476"/>
    </source>
</evidence>
<comment type="catalytic activity">
    <reaction evidence="23">
        <text>N-(9Z-octadecenoyl)-taurine + H2O = taurine + (9Z)-octadecenoate</text>
        <dbReference type="Rhea" id="RHEA:63148"/>
        <dbReference type="ChEBI" id="CHEBI:15377"/>
        <dbReference type="ChEBI" id="CHEBI:30823"/>
        <dbReference type="ChEBI" id="CHEBI:146191"/>
        <dbReference type="ChEBI" id="CHEBI:507393"/>
    </reaction>
    <physiologicalReaction direction="left-to-right" evidence="23">
        <dbReference type="Rhea" id="RHEA:63149"/>
    </physiologicalReaction>
</comment>
<evidence type="ECO:0000256" key="11">
    <source>
        <dbReference type="ARBA" id="ARBA00048606"/>
    </source>
</evidence>
<evidence type="ECO:0000256" key="26">
    <source>
        <dbReference type="ARBA" id="ARBA00052458"/>
    </source>
</evidence>
<evidence type="ECO:0000256" key="36">
    <source>
        <dbReference type="ARBA" id="ARBA00077157"/>
    </source>
</evidence>
<comment type="catalytic activity">
    <reaction evidence="31">
        <text>(11Z,14Z,17Z)-eicosatrienamide + H2O = (11Z,14Z,17Z)-eicosatrienoate + NH4(+)</text>
        <dbReference type="Rhea" id="RHEA:63000"/>
        <dbReference type="ChEBI" id="CHEBI:15377"/>
        <dbReference type="ChEBI" id="CHEBI:28938"/>
        <dbReference type="ChEBI" id="CHEBI:77223"/>
        <dbReference type="ChEBI" id="CHEBI:146164"/>
    </reaction>
    <physiologicalReaction direction="left-to-right" evidence="31">
        <dbReference type="Rhea" id="RHEA:63001"/>
    </physiologicalReaction>
</comment>
<evidence type="ECO:0000256" key="25">
    <source>
        <dbReference type="ARBA" id="ARBA00052426"/>
    </source>
</evidence>
<comment type="catalytic activity">
    <reaction evidence="24">
        <text>(9Z,12Z,15Z)-octadecatrienamide + H2O = (9Z,12Z,15Z)-octadecatrienoate + NH4(+)</text>
        <dbReference type="Rhea" id="RHEA:62976"/>
        <dbReference type="ChEBI" id="CHEBI:15377"/>
        <dbReference type="ChEBI" id="CHEBI:28938"/>
        <dbReference type="ChEBI" id="CHEBI:32387"/>
        <dbReference type="ChEBI" id="CHEBI:142684"/>
    </reaction>
    <physiologicalReaction direction="left-to-right" evidence="24">
        <dbReference type="Rhea" id="RHEA:62977"/>
    </physiologicalReaction>
</comment>
<comment type="catalytic activity">
    <reaction evidence="15">
        <text>tetradecamide + H2O = tetradecanoate + NH4(+)</text>
        <dbReference type="Rhea" id="RHEA:62992"/>
        <dbReference type="ChEBI" id="CHEBI:15377"/>
        <dbReference type="ChEBI" id="CHEBI:28938"/>
        <dbReference type="ChEBI" id="CHEBI:30807"/>
        <dbReference type="ChEBI" id="CHEBI:137125"/>
    </reaction>
    <physiologicalReaction direction="left-to-right" evidence="15">
        <dbReference type="Rhea" id="RHEA:62993"/>
    </physiologicalReaction>
</comment>
<protein>
    <recommendedName>
        <fullName evidence="34">Fatty-acid amide hydrolase 1</fullName>
        <ecNumber evidence="3">3.5.1.99</ecNumber>
    </recommendedName>
    <alternativeName>
        <fullName evidence="37">Anandamide amidohydrolase 1</fullName>
    </alternativeName>
    <alternativeName>
        <fullName evidence="35">Fatty acid ester hydrolase</fullName>
    </alternativeName>
    <alternativeName>
        <fullName evidence="36">Oleamide hydrolase 1</fullName>
    </alternativeName>
</protein>
<dbReference type="EC" id="3.5.1.99" evidence="3"/>
<evidence type="ECO:0000313" key="41">
    <source>
        <dbReference type="EMBL" id="KAK9404291.1"/>
    </source>
</evidence>
<evidence type="ECO:0000256" key="6">
    <source>
        <dbReference type="ARBA" id="ARBA00022963"/>
    </source>
</evidence>
<feature type="transmembrane region" description="Helical" evidence="39">
    <location>
        <begin position="182"/>
        <end position="201"/>
    </location>
</feature>
<dbReference type="EMBL" id="JAOTOJ010000003">
    <property type="protein sequence ID" value="KAK9404291.1"/>
    <property type="molecule type" value="Genomic_DNA"/>
</dbReference>
<keyword evidence="4" id="KW-0597">Phosphoprotein</keyword>
<feature type="domain" description="Amidase" evidence="40">
    <location>
        <begin position="268"/>
        <end position="736"/>
    </location>
</feature>
<evidence type="ECO:0000256" key="35">
    <source>
        <dbReference type="ARBA" id="ARBA00077111"/>
    </source>
</evidence>
<comment type="catalytic activity">
    <reaction evidence="33">
        <text>(15Z)-tetracosenamide + H2O = (15Z)-tetracosenoate + NH4(+)</text>
        <dbReference type="Rhea" id="RHEA:63028"/>
        <dbReference type="ChEBI" id="CHEBI:15377"/>
        <dbReference type="ChEBI" id="CHEBI:28938"/>
        <dbReference type="ChEBI" id="CHEBI:32392"/>
        <dbReference type="ChEBI" id="CHEBI:146166"/>
    </reaction>
    <physiologicalReaction direction="left-to-right" evidence="33">
        <dbReference type="Rhea" id="RHEA:63029"/>
    </physiologicalReaction>
</comment>
<sequence length="753" mass="83298">MRRTSATVMRGNNWQVEGGCRGGLCHPILRLPHLSVPLSSSPFALALPLPPKRLPWEALVREQLQELGRSGLSGGGGARSPERVKLGEIEPPGLGGPRKGIQGSGVSVGDSKGANFERKGVGTKRKSLRCTPLRVEAFARGRSGWSPSTNSPSFRIFARAEWEESEYKSYRGSAECCSAMRMWVPLVSAFLGCSLVTFLLLKWRRRRQVQDKIAMARSRRQRVFEQMGRAAQRFQEQNPNHQPEPILSLSLPELCQKLKDGSLTPESVVYTYVDKALRVTADVNCITDYIAEESQLLRMNSEGGKGLLYGVPVSIKDSINCKGCDTTLGFVKRLFQPAAEDAVIVQVLKHQGAIPFVKTNVPQCLLSYDCSNLIFGPTVHPLDHTKSPGGSSGGEGSLIKSGGSILGIGTDLGGSIRNPSGFCGICGLKATSNRISKKGITPCIPGQRTVSVGVGPMARDVDSLALCLKALLCKKMFHLDPTVPPLPFNDQVYTSSRPLRIGYHETNSYSMPSPSVRRAVLETKELLERNGHVLVPFEPHHVAHFISKFGGASLFSDDGATFLQSFEGEPVDPNLKRTMLLLKLPYWIRRFLAWIISPIAIRQSIILSNMHERSVKELWKDHLEIEEYCREFTEEWKRLELDVLLCPAIGPAFKSGSFERVPEASSNYILYNLLDFPAGVVPVTTVTKEDEEELKNFKGHYNDLGDKLFAKAVKESVGLPVAVQCVALPWQEELCLRFMKEVENLTREKSRNQ</sequence>
<comment type="catalytic activity">
    <reaction evidence="27">
        <text>(6Z)-octadecenamide + H2O = (6Z)-octadecenoate + NH4(+)</text>
        <dbReference type="Rhea" id="RHEA:63008"/>
        <dbReference type="ChEBI" id="CHEBI:15377"/>
        <dbReference type="ChEBI" id="CHEBI:28938"/>
        <dbReference type="ChEBI" id="CHEBI:32375"/>
        <dbReference type="ChEBI" id="CHEBI:146168"/>
    </reaction>
    <physiologicalReaction direction="left-to-right" evidence="27">
        <dbReference type="Rhea" id="RHEA:63009"/>
    </physiologicalReaction>
</comment>
<comment type="catalytic activity">
    <reaction evidence="19">
        <text>N-(9Z-hexadecenoyl) ethanolamine + H2O = (9Z)-hexadecenoate + ethanolamine</text>
        <dbReference type="Rhea" id="RHEA:35563"/>
        <dbReference type="ChEBI" id="CHEBI:15377"/>
        <dbReference type="ChEBI" id="CHEBI:32372"/>
        <dbReference type="ChEBI" id="CHEBI:57603"/>
        <dbReference type="ChEBI" id="CHEBI:71465"/>
    </reaction>
    <physiologicalReaction direction="left-to-right" evidence="19">
        <dbReference type="Rhea" id="RHEA:35564"/>
    </physiologicalReaction>
</comment>
<comment type="catalytic activity">
    <reaction evidence="13">
        <text>(11Z,14Z)-eicosadienamide + H2O = (11Z,14Z)-eicosadienoate + NH4(+)</text>
        <dbReference type="Rhea" id="RHEA:63004"/>
        <dbReference type="ChEBI" id="CHEBI:15377"/>
        <dbReference type="ChEBI" id="CHEBI:28938"/>
        <dbReference type="ChEBI" id="CHEBI:77220"/>
        <dbReference type="ChEBI" id="CHEBI:146165"/>
    </reaction>
    <physiologicalReaction direction="left-to-right" evidence="13">
        <dbReference type="Rhea" id="RHEA:63005"/>
    </physiologicalReaction>
</comment>
<comment type="catalytic activity">
    <reaction evidence="8">
        <text>(9Z)-octadecenoate + glycine = N-(9Z-octadecenoyl)glycine + H2O</text>
        <dbReference type="Rhea" id="RHEA:51316"/>
        <dbReference type="ChEBI" id="CHEBI:15377"/>
        <dbReference type="ChEBI" id="CHEBI:30823"/>
        <dbReference type="ChEBI" id="CHEBI:57305"/>
        <dbReference type="ChEBI" id="CHEBI:133992"/>
    </reaction>
    <physiologicalReaction direction="right-to-left" evidence="8">
        <dbReference type="Rhea" id="RHEA:51318"/>
    </physiologicalReaction>
</comment>
<organism evidence="41 42">
    <name type="scientific">Crotalus adamanteus</name>
    <name type="common">Eastern diamondback rattlesnake</name>
    <dbReference type="NCBI Taxonomy" id="8729"/>
    <lineage>
        <taxon>Eukaryota</taxon>
        <taxon>Metazoa</taxon>
        <taxon>Chordata</taxon>
        <taxon>Craniata</taxon>
        <taxon>Vertebrata</taxon>
        <taxon>Euteleostomi</taxon>
        <taxon>Lepidosauria</taxon>
        <taxon>Squamata</taxon>
        <taxon>Bifurcata</taxon>
        <taxon>Unidentata</taxon>
        <taxon>Episquamata</taxon>
        <taxon>Toxicofera</taxon>
        <taxon>Serpentes</taxon>
        <taxon>Colubroidea</taxon>
        <taxon>Viperidae</taxon>
        <taxon>Crotalinae</taxon>
        <taxon>Crotalus</taxon>
    </lineage>
</organism>
<evidence type="ECO:0000313" key="42">
    <source>
        <dbReference type="Proteomes" id="UP001474421"/>
    </source>
</evidence>
<comment type="catalytic activity">
    <reaction evidence="26">
        <text>N-docosanoyl-ethanolamine + H2O = docosanoate + ethanolamine</text>
        <dbReference type="Rhea" id="RHEA:63128"/>
        <dbReference type="ChEBI" id="CHEBI:15377"/>
        <dbReference type="ChEBI" id="CHEBI:23858"/>
        <dbReference type="ChEBI" id="CHEBI:57603"/>
        <dbReference type="ChEBI" id="CHEBI:146186"/>
    </reaction>
    <physiologicalReaction direction="left-to-right" evidence="26">
        <dbReference type="Rhea" id="RHEA:63129"/>
    </physiologicalReaction>
</comment>
<dbReference type="GO" id="GO:0009062">
    <property type="term" value="P:fatty acid catabolic process"/>
    <property type="evidence" value="ECO:0007669"/>
    <property type="project" value="TreeGrafter"/>
</dbReference>
<evidence type="ECO:0000256" key="24">
    <source>
        <dbReference type="ARBA" id="ARBA00052337"/>
    </source>
</evidence>
<dbReference type="PANTHER" id="PTHR45847:SF3">
    <property type="entry name" value="FATTY-ACID AMIDE HYDROLASE 1"/>
    <property type="match status" value="1"/>
</dbReference>
<comment type="catalytic activity">
    <reaction evidence="21">
        <text>N-tetracosanoyl-taurine + H2O = tetracosanoate + taurine</text>
        <dbReference type="Rhea" id="RHEA:63140"/>
        <dbReference type="ChEBI" id="CHEBI:15377"/>
        <dbReference type="ChEBI" id="CHEBI:31014"/>
        <dbReference type="ChEBI" id="CHEBI:132049"/>
        <dbReference type="ChEBI" id="CHEBI:507393"/>
    </reaction>
    <physiologicalReaction direction="left-to-right" evidence="21">
        <dbReference type="Rhea" id="RHEA:63141"/>
    </physiologicalReaction>
</comment>
<evidence type="ECO:0000256" key="19">
    <source>
        <dbReference type="ARBA" id="ARBA00051346"/>
    </source>
</evidence>
<proteinExistence type="inferred from homology"/>
<evidence type="ECO:0000256" key="32">
    <source>
        <dbReference type="ARBA" id="ARBA00052857"/>
    </source>
</evidence>
<evidence type="ECO:0000256" key="23">
    <source>
        <dbReference type="ARBA" id="ARBA00052289"/>
    </source>
</evidence>
<comment type="catalytic activity">
    <reaction evidence="22">
        <text>N-docosanoyl-taurine + H2O = docosanoate + taurine</text>
        <dbReference type="Rhea" id="RHEA:63156"/>
        <dbReference type="ChEBI" id="CHEBI:15377"/>
        <dbReference type="ChEBI" id="CHEBI:23858"/>
        <dbReference type="ChEBI" id="CHEBI:146196"/>
        <dbReference type="ChEBI" id="CHEBI:507393"/>
    </reaction>
    <physiologicalReaction direction="left-to-right" evidence="22">
        <dbReference type="Rhea" id="RHEA:63157"/>
    </physiologicalReaction>
</comment>
<comment type="catalytic activity">
    <reaction evidence="16">
        <text>N-(15Z-tetracosenoyl)-ethanolamine + H2O = (15Z)-tetracosenoate + ethanolamine</text>
        <dbReference type="Rhea" id="RHEA:63144"/>
        <dbReference type="ChEBI" id="CHEBI:15377"/>
        <dbReference type="ChEBI" id="CHEBI:32392"/>
        <dbReference type="ChEBI" id="CHEBI:57603"/>
        <dbReference type="ChEBI" id="CHEBI:146187"/>
    </reaction>
    <physiologicalReaction direction="left-to-right" evidence="16">
        <dbReference type="Rhea" id="RHEA:63145"/>
    </physiologicalReaction>
</comment>
<comment type="catalytic activity">
    <reaction evidence="28">
        <text>N-(15Z-tetracosenoyl)-taurine + H2O = (15Z)-tetracosenoate + taurine</text>
        <dbReference type="Rhea" id="RHEA:63160"/>
        <dbReference type="ChEBI" id="CHEBI:15377"/>
        <dbReference type="ChEBI" id="CHEBI:32392"/>
        <dbReference type="ChEBI" id="CHEBI:146198"/>
        <dbReference type="ChEBI" id="CHEBI:507393"/>
    </reaction>
    <physiologicalReaction direction="left-to-right" evidence="28">
        <dbReference type="Rhea" id="RHEA:63161"/>
    </physiologicalReaction>
</comment>
<dbReference type="GO" id="GO:0004040">
    <property type="term" value="F:amidase activity"/>
    <property type="evidence" value="ECO:0007669"/>
    <property type="project" value="TreeGrafter"/>
</dbReference>
<dbReference type="AlphaFoldDB" id="A0AAW1BR94"/>
<evidence type="ECO:0000256" key="27">
    <source>
        <dbReference type="ARBA" id="ARBA00052512"/>
    </source>
</evidence>
<evidence type="ECO:0000256" key="30">
    <source>
        <dbReference type="ARBA" id="ARBA00052709"/>
    </source>
</evidence>
<evidence type="ECO:0000256" key="8">
    <source>
        <dbReference type="ARBA" id="ARBA00047450"/>
    </source>
</evidence>
<evidence type="ECO:0000256" key="2">
    <source>
        <dbReference type="ARBA" id="ARBA00009199"/>
    </source>
</evidence>
<dbReference type="SUPFAM" id="SSF75304">
    <property type="entry name" value="Amidase signature (AS) enzymes"/>
    <property type="match status" value="1"/>
</dbReference>
<feature type="region of interest" description="Disordered" evidence="38">
    <location>
        <begin position="69"/>
        <end position="117"/>
    </location>
</feature>
<dbReference type="GO" id="GO:0017064">
    <property type="term" value="F:fatty acid amide hydrolase activity"/>
    <property type="evidence" value="ECO:0007669"/>
    <property type="project" value="UniProtKB-EC"/>
</dbReference>
<accession>A0AAW1BR94</accession>
<evidence type="ECO:0000256" key="33">
    <source>
        <dbReference type="ARBA" id="ARBA00052906"/>
    </source>
</evidence>
<keyword evidence="39" id="KW-0812">Transmembrane</keyword>
<evidence type="ECO:0000256" key="4">
    <source>
        <dbReference type="ARBA" id="ARBA00022553"/>
    </source>
</evidence>
<evidence type="ECO:0000256" key="22">
    <source>
        <dbReference type="ARBA" id="ARBA00051914"/>
    </source>
</evidence>
<dbReference type="PANTHER" id="PTHR45847">
    <property type="entry name" value="FATTY ACID AMIDE HYDROLASE"/>
    <property type="match status" value="1"/>
</dbReference>
<evidence type="ECO:0000256" key="38">
    <source>
        <dbReference type="SAM" id="MobiDB-lite"/>
    </source>
</evidence>
<comment type="catalytic activity">
    <reaction evidence="29">
        <text>N-tricosanoyl-taurine + H2O = tricosanoate + taurine</text>
        <dbReference type="Rhea" id="RHEA:63164"/>
        <dbReference type="ChEBI" id="CHEBI:15377"/>
        <dbReference type="ChEBI" id="CHEBI:79007"/>
        <dbReference type="ChEBI" id="CHEBI:146197"/>
        <dbReference type="ChEBI" id="CHEBI:507393"/>
    </reaction>
    <physiologicalReaction direction="left-to-right" evidence="29">
        <dbReference type="Rhea" id="RHEA:63165"/>
    </physiologicalReaction>
</comment>
<evidence type="ECO:0000256" key="14">
    <source>
        <dbReference type="ARBA" id="ARBA00050481"/>
    </source>
</evidence>
<evidence type="ECO:0000256" key="34">
    <source>
        <dbReference type="ARBA" id="ARBA00073178"/>
    </source>
</evidence>
<evidence type="ECO:0000256" key="16">
    <source>
        <dbReference type="ARBA" id="ARBA00050992"/>
    </source>
</evidence>
<comment type="similarity">
    <text evidence="2">Belongs to the amidase family.</text>
</comment>
<comment type="catalytic activity">
    <reaction evidence="20">
        <text>N-octadecanoyl ethanolamine + H2O = octadecanoate + ethanolamine</text>
        <dbReference type="Rhea" id="RHEA:63124"/>
        <dbReference type="ChEBI" id="CHEBI:15377"/>
        <dbReference type="ChEBI" id="CHEBI:25629"/>
        <dbReference type="ChEBI" id="CHEBI:57603"/>
        <dbReference type="ChEBI" id="CHEBI:85299"/>
    </reaction>
    <physiologicalReaction direction="left-to-right" evidence="20">
        <dbReference type="Rhea" id="RHEA:63125"/>
    </physiologicalReaction>
</comment>